<organism evidence="1 2">
    <name type="scientific">Bacteroides xylanisolvens</name>
    <dbReference type="NCBI Taxonomy" id="371601"/>
    <lineage>
        <taxon>Bacteria</taxon>
        <taxon>Pseudomonadati</taxon>
        <taxon>Bacteroidota</taxon>
        <taxon>Bacteroidia</taxon>
        <taxon>Bacteroidales</taxon>
        <taxon>Bacteroidaceae</taxon>
        <taxon>Bacteroides</taxon>
    </lineage>
</organism>
<evidence type="ECO:0000313" key="2">
    <source>
        <dbReference type="Proteomes" id="UP000474077"/>
    </source>
</evidence>
<protein>
    <submittedName>
        <fullName evidence="1">Uncharacterized protein</fullName>
    </submittedName>
</protein>
<sequence length="130" mass="14523">MKEERNVITMDEQGKVSLPSDIGMTAMTEWEICGLFGVSAPTVRAGLKALCKSGVLKEHDIKRTIRLSDKCSAEVYDLETIAALAFRIHSFGAAELRKALLERIVYGRKEKTQVFVSILTDCKTDSRWQA</sequence>
<dbReference type="AlphaFoldDB" id="A0A4Q5DKB1"/>
<name>A0A4Q5DKB1_9BACE</name>
<dbReference type="Proteomes" id="UP000474077">
    <property type="component" value="Unassembled WGS sequence"/>
</dbReference>
<accession>A0A4Q5DKB1</accession>
<reference evidence="1 2" key="1">
    <citation type="journal article" date="2019" name="Nat. Med.">
        <title>A library of human gut bacterial isolates paired with longitudinal multiomics data enables mechanistic microbiome research.</title>
        <authorList>
            <person name="Poyet M."/>
            <person name="Groussin M."/>
            <person name="Gibbons S.M."/>
            <person name="Avila-Pacheco J."/>
            <person name="Jiang X."/>
            <person name="Kearney S.M."/>
            <person name="Perrotta A.R."/>
            <person name="Berdy B."/>
            <person name="Zhao S."/>
            <person name="Lieberman T.D."/>
            <person name="Swanson P.K."/>
            <person name="Smith M."/>
            <person name="Roesemann S."/>
            <person name="Alexander J.E."/>
            <person name="Rich S.A."/>
            <person name="Livny J."/>
            <person name="Vlamakis H."/>
            <person name="Clish C."/>
            <person name="Bullock K."/>
            <person name="Deik A."/>
            <person name="Scott J."/>
            <person name="Pierce K.A."/>
            <person name="Xavier R.J."/>
            <person name="Alm E.J."/>
        </authorList>
    </citation>
    <scope>NUCLEOTIDE SEQUENCE [LARGE SCALE GENOMIC DNA]</scope>
    <source>
        <strain evidence="1 2">BIOML-A73</strain>
    </source>
</reference>
<comment type="caution">
    <text evidence="1">The sequence shown here is derived from an EMBL/GenBank/DDBJ whole genome shotgun (WGS) entry which is preliminary data.</text>
</comment>
<dbReference type="EMBL" id="WDER01000022">
    <property type="protein sequence ID" value="KAB6083321.1"/>
    <property type="molecule type" value="Genomic_DNA"/>
</dbReference>
<evidence type="ECO:0000313" key="1">
    <source>
        <dbReference type="EMBL" id="KAB6083321.1"/>
    </source>
</evidence>
<proteinExistence type="predicted"/>
<gene>
    <name evidence="1" type="ORF">GA560_09985</name>
</gene>
<dbReference type="RefSeq" id="WP_151921969.1">
    <property type="nucleotide sequence ID" value="NZ_RCXZ01000011.1"/>
</dbReference>